<dbReference type="Proteomes" id="UP001302059">
    <property type="component" value="Unassembled WGS sequence"/>
</dbReference>
<sequence length="228" mass="25021">MIQDAQSAHPEVSVRRLCERHRVSRSWFYEQQGQEEPDADQALVGDIEAVVQEFVGYGYRRVTRELARRGRPANHKRVLNAACCAALGAATEPPQTPSTTRSALERTLPVEGGLGLKNPEQNFGLAAVMSETLFQALGERVNMRAGGTGTDHTPFCRPLLFPFASWTPFPSTCQGLSGTEPMTTSATRCTVPLPRWGRRMFSCSAKVGTSGRAACWGRHDPECCSRHS</sequence>
<evidence type="ECO:0000313" key="2">
    <source>
        <dbReference type="EMBL" id="MDL2343612.1"/>
    </source>
</evidence>
<keyword evidence="3" id="KW-1185">Reference proteome</keyword>
<name>A0ABT7JEY1_9DEIO</name>
<organism evidence="2 3">
    <name type="scientific">Deinococcus rhizophilus</name>
    <dbReference type="NCBI Taxonomy" id="3049544"/>
    <lineage>
        <taxon>Bacteria</taxon>
        <taxon>Thermotogati</taxon>
        <taxon>Deinococcota</taxon>
        <taxon>Deinococci</taxon>
        <taxon>Deinococcales</taxon>
        <taxon>Deinococcaceae</taxon>
        <taxon>Deinococcus</taxon>
    </lineage>
</organism>
<dbReference type="EMBL" id="JASNGB010000031">
    <property type="protein sequence ID" value="MDL2343612.1"/>
    <property type="molecule type" value="Genomic_DNA"/>
</dbReference>
<gene>
    <name evidence="2" type="ORF">QOL99_05540</name>
</gene>
<accession>A0ABT7JEY1</accession>
<protein>
    <submittedName>
        <fullName evidence="2">IS3 family transposase</fullName>
    </submittedName>
</protein>
<reference evidence="2 3" key="1">
    <citation type="submission" date="2023-05" db="EMBL/GenBank/DDBJ databases">
        <authorList>
            <person name="Gao F."/>
        </authorList>
    </citation>
    <scope>NUCLEOTIDE SEQUENCE [LARGE SCALE GENOMIC DNA]</scope>
    <source>
        <strain evidence="2 3">MIMF12</strain>
    </source>
</reference>
<proteinExistence type="predicted"/>
<feature type="domain" description="HTH-like" evidence="1">
    <location>
        <begin position="40"/>
        <end position="78"/>
    </location>
</feature>
<dbReference type="RefSeq" id="WP_285522126.1">
    <property type="nucleotide sequence ID" value="NZ_JASNGB010000031.1"/>
</dbReference>
<evidence type="ECO:0000259" key="1">
    <source>
        <dbReference type="Pfam" id="PF13276"/>
    </source>
</evidence>
<evidence type="ECO:0000313" key="3">
    <source>
        <dbReference type="Proteomes" id="UP001302059"/>
    </source>
</evidence>
<comment type="caution">
    <text evidence="2">The sequence shown here is derived from an EMBL/GenBank/DDBJ whole genome shotgun (WGS) entry which is preliminary data.</text>
</comment>
<dbReference type="Pfam" id="PF13276">
    <property type="entry name" value="HTH_21"/>
    <property type="match status" value="1"/>
</dbReference>
<dbReference type="InterPro" id="IPR025948">
    <property type="entry name" value="HTH-like_dom"/>
</dbReference>